<organism evidence="2 3">
    <name type="scientific">Acidiferrimicrobium australe</name>
    <dbReference type="NCBI Taxonomy" id="2664430"/>
    <lineage>
        <taxon>Bacteria</taxon>
        <taxon>Bacillati</taxon>
        <taxon>Actinomycetota</taxon>
        <taxon>Acidimicrobiia</taxon>
        <taxon>Acidimicrobiales</taxon>
        <taxon>Acidimicrobiaceae</taxon>
        <taxon>Acidiferrimicrobium</taxon>
    </lineage>
</organism>
<sequence>MRETPAPSVTTMVERAGLGLYTLPDTIDPTRTDLAEEFLARPLGRHSEELQLLSSRLRSDLELPRLVIQRAADGRVVVLEAPRRRGALPRPVATVVSVEDAERLAFRLRWAQATGHPAPGTDPPHEAPASLPAAPARLLGYTSTTAVRPGEQVTLHVSAPGPVDVELVRLRSRRRSDAVPAPEVAAATCPASPQRVVPGAHGRVILGDIPADGPVTLQLSFCPADSRDHRQVLASWGDPWHGEGLALHLEPGARLAATACRGGACSTVELPDATFEPWTWHTATATVEAASLSLTAVGEGAAGAHRSVAADGAWRAVPGELVIGATGLGGPCDARDHFDGRVEQVALVAGALSADESEQLAMPGGASPGQALVDRLIGWWDFSVDIAAWTITDRGPRARHGTWHNLPRRAVCGSRWDGVTEDWRRAPDQFAAVHLPSDGLEDAGWPVTRALTVPDLPSGFYAFRIRHGDDEIDVPLLVMPPSRASTPVLLLVPTATYTAYANSRFWWEDPIQEAVSDRLVEIGEGDRTLMAWSDLGLSHYDQHGDGTDVCHVSDRRPNAFLRADNVHAEGYCSDLDLVEWLETSGYHWAVVTDRDLDRDPSILDRCKVVLSGTHPEYVSGAEFDALARWIRRGGRMLYLGGNGFQTRVNFDKERPWITENRRIEHWGGHWPTMTAERRLAGDGELGGYVTQTGRSMIGLLGVESVTMGFDESLPYRRLADPDPRTAFVFDGVPAPVIGAHGRIGGAVVGQEWDNAAGAEVPPDHHVLARSEDHSIIPALFGAARAPYHCDMTIRFDPSGGAVFAVGTMAWCAALNDAEDDVSRITRNVIDRFLDPVGWS</sequence>
<gene>
    <name evidence="2" type="ORF">GHK86_01415</name>
</gene>
<dbReference type="Gene3D" id="2.60.120.200">
    <property type="match status" value="1"/>
</dbReference>
<dbReference type="InterPro" id="IPR046540">
    <property type="entry name" value="DMFA2_C"/>
</dbReference>
<dbReference type="Proteomes" id="UP000437736">
    <property type="component" value="Unassembled WGS sequence"/>
</dbReference>
<accession>A0ABW9QPX4</accession>
<evidence type="ECO:0000313" key="2">
    <source>
        <dbReference type="EMBL" id="MST31391.1"/>
    </source>
</evidence>
<dbReference type="Pfam" id="PF20254">
    <property type="entry name" value="DMFA2_C"/>
    <property type="match status" value="1"/>
</dbReference>
<reference evidence="2 3" key="1">
    <citation type="submission" date="2019-11" db="EMBL/GenBank/DDBJ databases">
        <title>Acidiferrimicrobium australis gen. nov., sp. nov., an acidophilic and obligately heterotrophic, member of the Actinobacteria that catalyses dissimilatory oxido- reduction of iron isolated from metal-rich acidic water in Chile.</title>
        <authorList>
            <person name="Gonzalez D."/>
            <person name="Huber K."/>
            <person name="Hedrich S."/>
            <person name="Rojas-Villalobos C."/>
            <person name="Quatrini R."/>
            <person name="Dinamarca M.A."/>
            <person name="Schwarz A."/>
            <person name="Canales C."/>
            <person name="Nancucheo I."/>
        </authorList>
    </citation>
    <scope>NUCLEOTIDE SEQUENCE [LARGE SCALE GENOMIC DNA]</scope>
    <source>
        <strain evidence="2 3">USS-CCA1</strain>
    </source>
</reference>
<evidence type="ECO:0000313" key="3">
    <source>
        <dbReference type="Proteomes" id="UP000437736"/>
    </source>
</evidence>
<feature type="domain" description="N,N-dimethylformamidase beta subunit-like C-terminal" evidence="1">
    <location>
        <begin position="409"/>
        <end position="815"/>
    </location>
</feature>
<dbReference type="SUPFAM" id="SSF49899">
    <property type="entry name" value="Concanavalin A-like lectins/glucanases"/>
    <property type="match status" value="1"/>
</dbReference>
<proteinExistence type="predicted"/>
<keyword evidence="3" id="KW-1185">Reference proteome</keyword>
<evidence type="ECO:0000259" key="1">
    <source>
        <dbReference type="Pfam" id="PF20254"/>
    </source>
</evidence>
<dbReference type="InterPro" id="IPR013320">
    <property type="entry name" value="ConA-like_dom_sf"/>
</dbReference>
<protein>
    <recommendedName>
        <fullName evidence="1">N,N-dimethylformamidase beta subunit-like C-terminal domain-containing protein</fullName>
    </recommendedName>
</protein>
<dbReference type="EMBL" id="WJHE01000056">
    <property type="protein sequence ID" value="MST31391.1"/>
    <property type="molecule type" value="Genomic_DNA"/>
</dbReference>
<name>A0ABW9QPX4_9ACTN</name>
<comment type="caution">
    <text evidence="2">The sequence shown here is derived from an EMBL/GenBank/DDBJ whole genome shotgun (WGS) entry which is preliminary data.</text>
</comment>